<dbReference type="Gene3D" id="1.20.1280.50">
    <property type="match status" value="1"/>
</dbReference>
<dbReference type="OrthoDB" id="2095648at2759"/>
<sequence length="225" mass="25934">MQTSLVNLPEDILTRILGQCDGRTIFSVGNTCKSLQQKVNKNDELWRDCCLKEIDEMRDLADIRPDIFIRMTDTSMVKNTDQTELLKFGASSLGWQHTLRVHWDAARSKETGYLPKKLQLKIMNKINKDRTIQIILNIMFIGCLISLAILLPFAVGGRDLALEKQYSDIMGCFFIKNFTVVFLIFFSALIIHRIIFLIIAIKQSEIQNEKKMKNRFHMTNDSLDG</sequence>
<name>A0A5J4VZH1_9EUKA</name>
<keyword evidence="1" id="KW-0812">Transmembrane</keyword>
<dbReference type="Pfam" id="PF12937">
    <property type="entry name" value="F-box-like"/>
    <property type="match status" value="1"/>
</dbReference>
<accession>A0A5J4VZH1</accession>
<dbReference type="PROSITE" id="PS50181">
    <property type="entry name" value="FBOX"/>
    <property type="match status" value="1"/>
</dbReference>
<evidence type="ECO:0000256" key="1">
    <source>
        <dbReference type="SAM" id="Phobius"/>
    </source>
</evidence>
<keyword evidence="1" id="KW-0472">Membrane</keyword>
<comment type="caution">
    <text evidence="3">The sequence shown here is derived from an EMBL/GenBank/DDBJ whole genome shotgun (WGS) entry which is preliminary data.</text>
</comment>
<dbReference type="AlphaFoldDB" id="A0A5J4VZH1"/>
<dbReference type="InterPro" id="IPR036047">
    <property type="entry name" value="F-box-like_dom_sf"/>
</dbReference>
<dbReference type="Proteomes" id="UP000324800">
    <property type="component" value="Unassembled WGS sequence"/>
</dbReference>
<proteinExistence type="predicted"/>
<evidence type="ECO:0000259" key="2">
    <source>
        <dbReference type="PROSITE" id="PS50181"/>
    </source>
</evidence>
<dbReference type="InterPro" id="IPR001810">
    <property type="entry name" value="F-box_dom"/>
</dbReference>
<evidence type="ECO:0000313" key="3">
    <source>
        <dbReference type="EMBL" id="KAA6388081.1"/>
    </source>
</evidence>
<evidence type="ECO:0000313" key="4">
    <source>
        <dbReference type="Proteomes" id="UP000324800"/>
    </source>
</evidence>
<organism evidence="3 4">
    <name type="scientific">Streblomastix strix</name>
    <dbReference type="NCBI Taxonomy" id="222440"/>
    <lineage>
        <taxon>Eukaryota</taxon>
        <taxon>Metamonada</taxon>
        <taxon>Preaxostyla</taxon>
        <taxon>Oxymonadida</taxon>
        <taxon>Streblomastigidae</taxon>
        <taxon>Streblomastix</taxon>
    </lineage>
</organism>
<gene>
    <name evidence="3" type="ORF">EZS28_016392</name>
</gene>
<keyword evidence="1" id="KW-1133">Transmembrane helix</keyword>
<dbReference type="SUPFAM" id="SSF81383">
    <property type="entry name" value="F-box domain"/>
    <property type="match status" value="1"/>
</dbReference>
<feature type="transmembrane region" description="Helical" evidence="1">
    <location>
        <begin position="175"/>
        <end position="201"/>
    </location>
</feature>
<dbReference type="EMBL" id="SNRW01004123">
    <property type="protein sequence ID" value="KAA6388081.1"/>
    <property type="molecule type" value="Genomic_DNA"/>
</dbReference>
<reference evidence="3 4" key="1">
    <citation type="submission" date="2019-03" db="EMBL/GenBank/DDBJ databases">
        <title>Single cell metagenomics reveals metabolic interactions within the superorganism composed of flagellate Streblomastix strix and complex community of Bacteroidetes bacteria on its surface.</title>
        <authorList>
            <person name="Treitli S.C."/>
            <person name="Kolisko M."/>
            <person name="Husnik F."/>
            <person name="Keeling P."/>
            <person name="Hampl V."/>
        </authorList>
    </citation>
    <scope>NUCLEOTIDE SEQUENCE [LARGE SCALE GENOMIC DNA]</scope>
    <source>
        <strain evidence="3">ST1C</strain>
    </source>
</reference>
<feature type="transmembrane region" description="Helical" evidence="1">
    <location>
        <begin position="134"/>
        <end position="155"/>
    </location>
</feature>
<feature type="domain" description="F-box" evidence="2">
    <location>
        <begin position="2"/>
        <end position="49"/>
    </location>
</feature>
<protein>
    <recommendedName>
        <fullName evidence="2">F-box domain-containing protein</fullName>
    </recommendedName>
</protein>